<evidence type="ECO:0000313" key="1">
    <source>
        <dbReference type="EMBL" id="CAG8722070.1"/>
    </source>
</evidence>
<evidence type="ECO:0000313" key="2">
    <source>
        <dbReference type="Proteomes" id="UP000789366"/>
    </source>
</evidence>
<sequence>GEMVDQYAADMAALFRRVTVRGNEYLESMKAQIFVQGLQPDLALAMGLFMPGTLQAAIERARVSELLFSKSMTMPNTIPFVNPTVTYLQQPMIELNKSSTHDPVEDSVKKLTTLMKELVVSLKNNNNMATEFFTKWPEAGALPGCKAESVAFFLVNEIISRHGCPLEIITDQAAALEIGEEIILNCNHVMLKTADQEISEYILASKKKMQAEKIRENIYKYLLDLNHENPLNPIMLLETPGEKWNERLANVSWKIFEMNLRIKLNGYILEVYYRMESILAEKRWNEAAKRELRSYFKAGRSHMVLKISKRVYQLFVTHGEWHILMVEHINISILEKMYDEDFIDRLLVEACTQRKEEIDQ</sequence>
<feature type="non-terminal residue" evidence="1">
    <location>
        <position position="360"/>
    </location>
</feature>
<organism evidence="1 2">
    <name type="scientific">Cetraspora pellucida</name>
    <dbReference type="NCBI Taxonomy" id="1433469"/>
    <lineage>
        <taxon>Eukaryota</taxon>
        <taxon>Fungi</taxon>
        <taxon>Fungi incertae sedis</taxon>
        <taxon>Mucoromycota</taxon>
        <taxon>Glomeromycotina</taxon>
        <taxon>Glomeromycetes</taxon>
        <taxon>Diversisporales</taxon>
        <taxon>Gigasporaceae</taxon>
        <taxon>Cetraspora</taxon>
    </lineage>
</organism>
<feature type="non-terminal residue" evidence="1">
    <location>
        <position position="1"/>
    </location>
</feature>
<comment type="caution">
    <text evidence="1">The sequence shown here is derived from an EMBL/GenBank/DDBJ whole genome shotgun (WGS) entry which is preliminary data.</text>
</comment>
<keyword evidence="2" id="KW-1185">Reference proteome</keyword>
<protein>
    <submittedName>
        <fullName evidence="1">982_t:CDS:1</fullName>
    </submittedName>
</protein>
<dbReference type="EMBL" id="CAJVPW010029746">
    <property type="protein sequence ID" value="CAG8722070.1"/>
    <property type="molecule type" value="Genomic_DNA"/>
</dbReference>
<gene>
    <name evidence="1" type="ORF">SPELUC_LOCUS12508</name>
</gene>
<proteinExistence type="predicted"/>
<accession>A0ACA9PRJ2</accession>
<reference evidence="1" key="1">
    <citation type="submission" date="2021-06" db="EMBL/GenBank/DDBJ databases">
        <authorList>
            <person name="Kallberg Y."/>
            <person name="Tangrot J."/>
            <person name="Rosling A."/>
        </authorList>
    </citation>
    <scope>NUCLEOTIDE SEQUENCE</scope>
    <source>
        <strain evidence="1">28 12/20/2015</strain>
    </source>
</reference>
<name>A0ACA9PRJ2_9GLOM</name>
<dbReference type="Proteomes" id="UP000789366">
    <property type="component" value="Unassembled WGS sequence"/>
</dbReference>